<comment type="caution">
    <text evidence="1">The sequence shown here is derived from an EMBL/GenBank/DDBJ whole genome shotgun (WGS) entry which is preliminary data.</text>
</comment>
<dbReference type="RefSeq" id="WP_205257795.1">
    <property type="nucleotide sequence ID" value="NZ_JAERWL010000012.1"/>
</dbReference>
<dbReference type="EMBL" id="JAERWL010000012">
    <property type="protein sequence ID" value="MBM9477673.1"/>
    <property type="molecule type" value="Genomic_DNA"/>
</dbReference>
<evidence type="ECO:0000313" key="1">
    <source>
        <dbReference type="EMBL" id="MBM9477673.1"/>
    </source>
</evidence>
<evidence type="ECO:0000313" key="2">
    <source>
        <dbReference type="Proteomes" id="UP000663801"/>
    </source>
</evidence>
<accession>A0A939C1G7</accession>
<protein>
    <submittedName>
        <fullName evidence="1">Uncharacterized protein</fullName>
    </submittedName>
</protein>
<gene>
    <name evidence="1" type="ORF">JL107_14570</name>
</gene>
<name>A0A939C1G7_9ACTN</name>
<keyword evidence="2" id="KW-1185">Reference proteome</keyword>
<organism evidence="1 2">
    <name type="scientific">Nakamurella flavida</name>
    <dbReference type="NCBI Taxonomy" id="363630"/>
    <lineage>
        <taxon>Bacteria</taxon>
        <taxon>Bacillati</taxon>
        <taxon>Actinomycetota</taxon>
        <taxon>Actinomycetes</taxon>
        <taxon>Nakamurellales</taxon>
        <taxon>Nakamurellaceae</taxon>
        <taxon>Nakamurella</taxon>
    </lineage>
</organism>
<dbReference type="AlphaFoldDB" id="A0A939C1G7"/>
<reference evidence="1" key="1">
    <citation type="submission" date="2021-01" db="EMBL/GenBank/DDBJ databases">
        <title>KCTC 19127 draft genome.</title>
        <authorList>
            <person name="An D."/>
        </authorList>
    </citation>
    <scope>NUCLEOTIDE SEQUENCE</scope>
    <source>
        <strain evidence="1">KCTC 19127</strain>
    </source>
</reference>
<dbReference type="Proteomes" id="UP000663801">
    <property type="component" value="Unassembled WGS sequence"/>
</dbReference>
<sequence length="88" mass="9659">MPTVTITGSEWDNPVESNEPILCDVQGGPANGRQIRVAPDSTETRLPAASVMVQVDNHTDAKVVTVQYRRGEISDDTHRWVYRPAPTG</sequence>
<proteinExistence type="predicted"/>